<reference evidence="3 4" key="1">
    <citation type="submission" date="2020-05" db="EMBL/GenBank/DDBJ databases">
        <title>Whole genome shotgun sequence of Streptomyces microflavus NBRC 13062.</title>
        <authorList>
            <person name="Komaki H."/>
            <person name="Tamura T."/>
        </authorList>
    </citation>
    <scope>NUCLEOTIDE SEQUENCE [LARGE SCALE GENOMIC DNA]</scope>
    <source>
        <strain evidence="3 4">NBRC 13062</strain>
    </source>
</reference>
<dbReference type="Proteomes" id="UP000498740">
    <property type="component" value="Unassembled WGS sequence"/>
</dbReference>
<dbReference type="Pfam" id="PF07987">
    <property type="entry name" value="DUF1775"/>
    <property type="match status" value="1"/>
</dbReference>
<dbReference type="Gene3D" id="2.60.40.2230">
    <property type="entry name" value="Uncharacterised protein YcnI-like PF07987, DUF1775"/>
    <property type="match status" value="1"/>
</dbReference>
<dbReference type="EMBL" id="BLWD01000001">
    <property type="protein sequence ID" value="GFN02251.1"/>
    <property type="molecule type" value="Genomic_DNA"/>
</dbReference>
<accession>A0A7J0CIC1</accession>
<feature type="region of interest" description="Disordered" evidence="1">
    <location>
        <begin position="317"/>
        <end position="345"/>
    </location>
</feature>
<proteinExistence type="predicted"/>
<evidence type="ECO:0000259" key="2">
    <source>
        <dbReference type="Pfam" id="PF07987"/>
    </source>
</evidence>
<organism evidence="3 4">
    <name type="scientific">Streptomyces microflavus</name>
    <name type="common">Streptomyces lipmanii</name>
    <dbReference type="NCBI Taxonomy" id="1919"/>
    <lineage>
        <taxon>Bacteria</taxon>
        <taxon>Bacillati</taxon>
        <taxon>Actinomycetota</taxon>
        <taxon>Actinomycetes</taxon>
        <taxon>Kitasatosporales</taxon>
        <taxon>Streptomycetaceae</taxon>
        <taxon>Streptomyces</taxon>
    </lineage>
</organism>
<feature type="compositionally biased region" description="Low complexity" evidence="1">
    <location>
        <begin position="190"/>
        <end position="215"/>
    </location>
</feature>
<dbReference type="InterPro" id="IPR012533">
    <property type="entry name" value="YcnI-copper_dom"/>
</dbReference>
<evidence type="ECO:0000256" key="1">
    <source>
        <dbReference type="SAM" id="MobiDB-lite"/>
    </source>
</evidence>
<evidence type="ECO:0000313" key="3">
    <source>
        <dbReference type="EMBL" id="GFN02251.1"/>
    </source>
</evidence>
<dbReference type="AlphaFoldDB" id="A0A7J0CIC1"/>
<feature type="domain" description="YncI copper-binding" evidence="2">
    <location>
        <begin position="129"/>
        <end position="185"/>
    </location>
</feature>
<dbReference type="InterPro" id="IPR038507">
    <property type="entry name" value="YcnI-like_sf"/>
</dbReference>
<protein>
    <recommendedName>
        <fullName evidence="2">YncI copper-binding domain-containing protein</fullName>
    </recommendedName>
</protein>
<sequence length="345" mass="35817">MLQIPPRWFYGTVRCHRFFSLTEEPIMFSSPFVARRISAAGALVLAALFVSAAPALAHVEVQSETPQALVQNVSLTFEAEAESDSAGITEMRVVLPDGIAPTDVVLLGQPKGWKLTADTDGFTVGGPPVAVGTNAVFTVKVRQLPDADELAFKTIETYSDGKISRWIEIPKGDARPQQPAPVLELKAAAPGASPIATSPSASDAPAPSPTSASPAVPAPRPPPRTMRVRGGRGCSSPQWPSPSSPLREACGGCSSAGRVPRKVELRAPPGTGQHERTTPAGAASRPPPQGPVPRCCAQMTRPHGAEGGVLIGPVANRAQAAEGDGDQAGHGGRKMSATALSVFSR</sequence>
<name>A0A7J0CIC1_STRMI</name>
<comment type="caution">
    <text evidence="3">The sequence shown here is derived from an EMBL/GenBank/DDBJ whole genome shotgun (WGS) entry which is preliminary data.</text>
</comment>
<feature type="region of interest" description="Disordered" evidence="1">
    <location>
        <begin position="190"/>
        <end position="293"/>
    </location>
</feature>
<gene>
    <name evidence="3" type="ORF">Smic_08070</name>
</gene>
<evidence type="ECO:0000313" key="4">
    <source>
        <dbReference type="Proteomes" id="UP000498740"/>
    </source>
</evidence>